<dbReference type="AlphaFoldDB" id="A0A1H6MDV3"/>
<keyword evidence="9" id="KW-0802">TPR repeat</keyword>
<evidence type="ECO:0000259" key="12">
    <source>
        <dbReference type="PROSITE" id="PS50109"/>
    </source>
</evidence>
<feature type="domain" description="Histidine kinase" evidence="12">
    <location>
        <begin position="560"/>
        <end position="646"/>
    </location>
</feature>
<keyword evidence="5" id="KW-0418">Kinase</keyword>
<dbReference type="PROSITE" id="PS50005">
    <property type="entry name" value="TPR"/>
    <property type="match status" value="1"/>
</dbReference>
<dbReference type="InterPro" id="IPR036890">
    <property type="entry name" value="HATPase_C_sf"/>
</dbReference>
<dbReference type="InterPro" id="IPR003594">
    <property type="entry name" value="HATPase_dom"/>
</dbReference>
<dbReference type="EMBL" id="FNXE01000039">
    <property type="protein sequence ID" value="SEH95851.1"/>
    <property type="molecule type" value="Genomic_DNA"/>
</dbReference>
<accession>A0A1H6MDV3</accession>
<evidence type="ECO:0000256" key="7">
    <source>
        <dbReference type="ARBA" id="ARBA00023012"/>
    </source>
</evidence>
<dbReference type="Proteomes" id="UP000199634">
    <property type="component" value="Unassembled WGS sequence"/>
</dbReference>
<dbReference type="SMART" id="SM00387">
    <property type="entry name" value="HATPase_c"/>
    <property type="match status" value="1"/>
</dbReference>
<dbReference type="Pfam" id="PF13424">
    <property type="entry name" value="TPR_12"/>
    <property type="match status" value="1"/>
</dbReference>
<dbReference type="SUPFAM" id="SSF48452">
    <property type="entry name" value="TPR-like"/>
    <property type="match status" value="2"/>
</dbReference>
<dbReference type="InterPro" id="IPR011990">
    <property type="entry name" value="TPR-like_helical_dom_sf"/>
</dbReference>
<evidence type="ECO:0000256" key="10">
    <source>
        <dbReference type="SAM" id="Coils"/>
    </source>
</evidence>
<dbReference type="InterPro" id="IPR005467">
    <property type="entry name" value="His_kinase_dom"/>
</dbReference>
<protein>
    <submittedName>
        <fullName evidence="13">Tetratricopeptide repeat-containing protein</fullName>
    </submittedName>
</protein>
<dbReference type="InterPro" id="IPR019734">
    <property type="entry name" value="TPR_rpt"/>
</dbReference>
<keyword evidence="6 11" id="KW-1133">Transmembrane helix</keyword>
<evidence type="ECO:0000256" key="2">
    <source>
        <dbReference type="ARBA" id="ARBA00022475"/>
    </source>
</evidence>
<proteinExistence type="predicted"/>
<dbReference type="CDD" id="cd16917">
    <property type="entry name" value="HATPase_UhpB-NarQ-NarX-like"/>
    <property type="match status" value="1"/>
</dbReference>
<dbReference type="Pfam" id="PF07730">
    <property type="entry name" value="HisKA_3"/>
    <property type="match status" value="1"/>
</dbReference>
<dbReference type="Gene3D" id="3.30.565.10">
    <property type="entry name" value="Histidine kinase-like ATPase, C-terminal domain"/>
    <property type="match status" value="1"/>
</dbReference>
<keyword evidence="10" id="KW-0175">Coiled coil</keyword>
<keyword evidence="4 11" id="KW-0812">Transmembrane</keyword>
<dbReference type="Pfam" id="PF02518">
    <property type="entry name" value="HATPase_c"/>
    <property type="match status" value="1"/>
</dbReference>
<evidence type="ECO:0000256" key="6">
    <source>
        <dbReference type="ARBA" id="ARBA00022989"/>
    </source>
</evidence>
<dbReference type="InterPro" id="IPR011712">
    <property type="entry name" value="Sig_transdc_His_kin_sub3_dim/P"/>
</dbReference>
<sequence>MMNTYIHRAIQRASHLPLYLLIVFVPVISLGQNLDSLEQVLATKKLTEEERIKILDDLNWFYNSINVDKSIAFGKQGLALAEKTGDEKMTATFLKNTGIAYYMDGVYDTALLYLDRARPIIENLDDYQTRTSLYNAYANIYRRQSLYDEAIAHYHKALKVFELNNDTNGIALIYSNTAGIYQIMKNYEQALVYYKKAEQLAIETGDKRRLGTVYVALSDIGLYREAPIEESIDYAEKAMELFRQTDNKLFLNKAREQLARVHYHHEDYATALPLAKQAVKQAKELGIDHYITEAIELTSSIYFYQGEYEQCIEAALEVLAIDSTDYNISRGAYAKLVAANAFLGNSDLTHEYMIKYEEIVDRYSNENYQNSLSAMEVKYETEKKELKISALEKQRQLYTWLGVAGATILLIALAFAFIRYRLAVSRRKLAEEEAQRLEQEKQLVAVHATLDGEAAERTRLAKDLHDGLGGMLSAVKMNLPKVKGDALLEAVDVTRFQTALGMLDDSIQELRRVAHHMMPESLLRYGLKVSLADFCAAIPTADFHYFGDESRLSNKLEIMVYRCIHELVNNALKHADAEHINVQLVQEPDRISFTVQDDGNGFDQHTVSEGMGLRNIRQRVEAFQGKLDIYSSQEGTEVHVELELTKKEQHD</sequence>
<gene>
    <name evidence="13" type="ORF">SAMN02927937_02388</name>
</gene>
<evidence type="ECO:0000256" key="3">
    <source>
        <dbReference type="ARBA" id="ARBA00022679"/>
    </source>
</evidence>
<evidence type="ECO:0000256" key="8">
    <source>
        <dbReference type="ARBA" id="ARBA00023136"/>
    </source>
</evidence>
<keyword evidence="14" id="KW-1185">Reference proteome</keyword>
<dbReference type="GO" id="GO:0000155">
    <property type="term" value="F:phosphorelay sensor kinase activity"/>
    <property type="evidence" value="ECO:0007669"/>
    <property type="project" value="InterPro"/>
</dbReference>
<feature type="transmembrane region" description="Helical" evidence="11">
    <location>
        <begin position="397"/>
        <end position="418"/>
    </location>
</feature>
<dbReference type="RefSeq" id="WP_091101248.1">
    <property type="nucleotide sequence ID" value="NZ_FNXE01000039.1"/>
</dbReference>
<dbReference type="OrthoDB" id="9778366at2"/>
<dbReference type="GO" id="GO:0046983">
    <property type="term" value="F:protein dimerization activity"/>
    <property type="evidence" value="ECO:0007669"/>
    <property type="project" value="InterPro"/>
</dbReference>
<reference evidence="14" key="1">
    <citation type="submission" date="2016-10" db="EMBL/GenBank/DDBJ databases">
        <authorList>
            <person name="Varghese N."/>
            <person name="Submissions S."/>
        </authorList>
    </citation>
    <scope>NUCLEOTIDE SEQUENCE [LARGE SCALE GENOMIC DNA]</scope>
    <source>
        <strain evidence="14">CGMCC 1.10825</strain>
    </source>
</reference>
<dbReference type="STRING" id="1159016.SAMN02927937_02388"/>
<dbReference type="PANTHER" id="PTHR24421">
    <property type="entry name" value="NITRATE/NITRITE SENSOR PROTEIN NARX-RELATED"/>
    <property type="match status" value="1"/>
</dbReference>
<organism evidence="13 14">
    <name type="scientific">Paenimyroides marinum</name>
    <dbReference type="NCBI Taxonomy" id="1159016"/>
    <lineage>
        <taxon>Bacteria</taxon>
        <taxon>Pseudomonadati</taxon>
        <taxon>Bacteroidota</taxon>
        <taxon>Flavobacteriia</taxon>
        <taxon>Flavobacteriales</taxon>
        <taxon>Flavobacteriaceae</taxon>
        <taxon>Paenimyroides</taxon>
    </lineage>
</organism>
<evidence type="ECO:0000313" key="14">
    <source>
        <dbReference type="Proteomes" id="UP000199634"/>
    </source>
</evidence>
<evidence type="ECO:0000256" key="11">
    <source>
        <dbReference type="SAM" id="Phobius"/>
    </source>
</evidence>
<dbReference type="GO" id="GO:0005886">
    <property type="term" value="C:plasma membrane"/>
    <property type="evidence" value="ECO:0007669"/>
    <property type="project" value="UniProtKB-SubCell"/>
</dbReference>
<comment type="subcellular location">
    <subcellularLocation>
        <location evidence="1">Cell membrane</location>
        <topology evidence="1">Multi-pass membrane protein</topology>
    </subcellularLocation>
</comment>
<feature type="repeat" description="TPR" evidence="9">
    <location>
        <begin position="131"/>
        <end position="164"/>
    </location>
</feature>
<keyword evidence="7" id="KW-0902">Two-component regulatory system</keyword>
<dbReference type="Gene3D" id="1.20.5.1930">
    <property type="match status" value="1"/>
</dbReference>
<keyword evidence="2" id="KW-1003">Cell membrane</keyword>
<evidence type="ECO:0000256" key="5">
    <source>
        <dbReference type="ARBA" id="ARBA00022777"/>
    </source>
</evidence>
<evidence type="ECO:0000256" key="1">
    <source>
        <dbReference type="ARBA" id="ARBA00004651"/>
    </source>
</evidence>
<name>A0A1H6MDV3_9FLAO</name>
<keyword evidence="3" id="KW-0808">Transferase</keyword>
<evidence type="ECO:0000256" key="9">
    <source>
        <dbReference type="PROSITE-ProRule" id="PRU00339"/>
    </source>
</evidence>
<dbReference type="PROSITE" id="PS50109">
    <property type="entry name" value="HIS_KIN"/>
    <property type="match status" value="1"/>
</dbReference>
<dbReference type="SUPFAM" id="SSF55874">
    <property type="entry name" value="ATPase domain of HSP90 chaperone/DNA topoisomerase II/histidine kinase"/>
    <property type="match status" value="1"/>
</dbReference>
<keyword evidence="8 11" id="KW-0472">Membrane</keyword>
<evidence type="ECO:0000256" key="4">
    <source>
        <dbReference type="ARBA" id="ARBA00022692"/>
    </source>
</evidence>
<dbReference type="InterPro" id="IPR050482">
    <property type="entry name" value="Sensor_HK_TwoCompSys"/>
</dbReference>
<evidence type="ECO:0000313" key="13">
    <source>
        <dbReference type="EMBL" id="SEH95851.1"/>
    </source>
</evidence>
<dbReference type="PANTHER" id="PTHR24421:SF37">
    <property type="entry name" value="SENSOR HISTIDINE KINASE NARS"/>
    <property type="match status" value="1"/>
</dbReference>
<dbReference type="Gene3D" id="1.25.40.10">
    <property type="entry name" value="Tetratricopeptide repeat domain"/>
    <property type="match status" value="2"/>
</dbReference>
<feature type="coiled-coil region" evidence="10">
    <location>
        <begin position="420"/>
        <end position="447"/>
    </location>
</feature>
<dbReference type="SMART" id="SM00028">
    <property type="entry name" value="TPR"/>
    <property type="match status" value="5"/>
</dbReference>